<comment type="caution">
    <text evidence="2">The sequence shown here is derived from an EMBL/GenBank/DDBJ whole genome shotgun (WGS) entry which is preliminary data.</text>
</comment>
<protein>
    <submittedName>
        <fullName evidence="2">Uncharacterized protein</fullName>
    </submittedName>
</protein>
<dbReference type="Proteomes" id="UP000823749">
    <property type="component" value="Chromosome 6"/>
</dbReference>
<dbReference type="EMBL" id="JACTNZ010000006">
    <property type="protein sequence ID" value="KAG5543020.1"/>
    <property type="molecule type" value="Genomic_DNA"/>
</dbReference>
<reference evidence="2 3" key="1">
    <citation type="submission" date="2020-08" db="EMBL/GenBank/DDBJ databases">
        <title>Plant Genome Project.</title>
        <authorList>
            <person name="Zhang R.-G."/>
        </authorList>
    </citation>
    <scope>NUCLEOTIDE SEQUENCE [LARGE SCALE GENOMIC DNA]</scope>
    <source>
        <strain evidence="2">WSP0</strain>
        <tissue evidence="2">Leaf</tissue>
    </source>
</reference>
<organism evidence="2 3">
    <name type="scientific">Rhododendron griersonianum</name>
    <dbReference type="NCBI Taxonomy" id="479676"/>
    <lineage>
        <taxon>Eukaryota</taxon>
        <taxon>Viridiplantae</taxon>
        <taxon>Streptophyta</taxon>
        <taxon>Embryophyta</taxon>
        <taxon>Tracheophyta</taxon>
        <taxon>Spermatophyta</taxon>
        <taxon>Magnoliopsida</taxon>
        <taxon>eudicotyledons</taxon>
        <taxon>Gunneridae</taxon>
        <taxon>Pentapetalae</taxon>
        <taxon>asterids</taxon>
        <taxon>Ericales</taxon>
        <taxon>Ericaceae</taxon>
        <taxon>Ericoideae</taxon>
        <taxon>Rhodoreae</taxon>
        <taxon>Rhododendron</taxon>
    </lineage>
</organism>
<accession>A0AAV6JT58</accession>
<evidence type="ECO:0000256" key="1">
    <source>
        <dbReference type="SAM" id="MobiDB-lite"/>
    </source>
</evidence>
<evidence type="ECO:0000313" key="2">
    <source>
        <dbReference type="EMBL" id="KAG5543020.1"/>
    </source>
</evidence>
<feature type="compositionally biased region" description="Basic and acidic residues" evidence="1">
    <location>
        <begin position="40"/>
        <end position="52"/>
    </location>
</feature>
<feature type="compositionally biased region" description="Polar residues" evidence="1">
    <location>
        <begin position="53"/>
        <end position="70"/>
    </location>
</feature>
<gene>
    <name evidence="2" type="ORF">RHGRI_015941</name>
</gene>
<name>A0AAV6JT58_9ERIC</name>
<sequence length="70" mass="7866">MRESTSSFDLIVNSAESSTYELILSLSLSLSLSLTHTHTRFWDKAQPQRDKVQNTQGPRSPNQTNTSTKP</sequence>
<evidence type="ECO:0000313" key="3">
    <source>
        <dbReference type="Proteomes" id="UP000823749"/>
    </source>
</evidence>
<keyword evidence="3" id="KW-1185">Reference proteome</keyword>
<proteinExistence type="predicted"/>
<dbReference type="AlphaFoldDB" id="A0AAV6JT58"/>
<feature type="region of interest" description="Disordered" evidence="1">
    <location>
        <begin position="39"/>
        <end position="70"/>
    </location>
</feature>